<feature type="domain" description="CBS" evidence="4">
    <location>
        <begin position="7"/>
        <end position="63"/>
    </location>
</feature>
<dbReference type="PROSITE" id="PS51371">
    <property type="entry name" value="CBS"/>
    <property type="match status" value="2"/>
</dbReference>
<keyword evidence="1 2" id="KW-0129">CBS domain</keyword>
<evidence type="ECO:0000313" key="5">
    <source>
        <dbReference type="EMBL" id="SEO35471.1"/>
    </source>
</evidence>
<dbReference type="Pfam" id="PF04972">
    <property type="entry name" value="BON"/>
    <property type="match status" value="1"/>
</dbReference>
<dbReference type="InterPro" id="IPR007055">
    <property type="entry name" value="BON_dom"/>
</dbReference>
<dbReference type="Gene3D" id="3.10.580.10">
    <property type="entry name" value="CBS-domain"/>
    <property type="match status" value="1"/>
</dbReference>
<dbReference type="CDD" id="cd04586">
    <property type="entry name" value="CBS_pair_BON_assoc"/>
    <property type="match status" value="1"/>
</dbReference>
<dbReference type="OrthoDB" id="9783590at2"/>
<dbReference type="Gene3D" id="3.30.1340.30">
    <property type="match status" value="1"/>
</dbReference>
<dbReference type="InterPro" id="IPR017080">
    <property type="entry name" value="UCP036990_CBS_BON"/>
</dbReference>
<dbReference type="SMART" id="SM00116">
    <property type="entry name" value="CBS"/>
    <property type="match status" value="2"/>
</dbReference>
<keyword evidence="6" id="KW-1185">Reference proteome</keyword>
<dbReference type="AlphaFoldDB" id="A0A1H8P136"/>
<dbReference type="Proteomes" id="UP000199615">
    <property type="component" value="Unassembled WGS sequence"/>
</dbReference>
<organism evidence="5 6">
    <name type="scientific">Rhodopseudomonas pseudopalustris</name>
    <dbReference type="NCBI Taxonomy" id="1513892"/>
    <lineage>
        <taxon>Bacteria</taxon>
        <taxon>Pseudomonadati</taxon>
        <taxon>Pseudomonadota</taxon>
        <taxon>Alphaproteobacteria</taxon>
        <taxon>Hyphomicrobiales</taxon>
        <taxon>Nitrobacteraceae</taxon>
        <taxon>Rhodopseudomonas</taxon>
    </lineage>
</organism>
<dbReference type="PANTHER" id="PTHR43080:SF26">
    <property type="entry name" value="REGULATORY PROTEIN"/>
    <property type="match status" value="1"/>
</dbReference>
<dbReference type="InterPro" id="IPR000644">
    <property type="entry name" value="CBS_dom"/>
</dbReference>
<dbReference type="SUPFAM" id="SSF54631">
    <property type="entry name" value="CBS-domain pair"/>
    <property type="match status" value="1"/>
</dbReference>
<sequence length="243" mass="27089">MRAQQIMTEQVMTIGPEASIIDAANVMLENHVSGLPVVDADGKLVGIISEGDFIRRAELGTQRKRSRWLRLLLGPGTCAADFVHEHGRKVGEVMTHHPHTITEDTPIEAIVKTMEKHHVKRLPVMRGDLLVGIVTRKNLLRAVANLAREVPDPSAADDKIREKIVAEIERNDWRPFGLSVLVREGVVHLSGVITEERSRQAAIVAAENVCGVREVHDHLCWVDTMSGFYLNSPEDDRSAKKQR</sequence>
<evidence type="ECO:0000256" key="2">
    <source>
        <dbReference type="PROSITE-ProRule" id="PRU00703"/>
    </source>
</evidence>
<evidence type="ECO:0000256" key="1">
    <source>
        <dbReference type="ARBA" id="ARBA00023122"/>
    </source>
</evidence>
<protein>
    <submittedName>
        <fullName evidence="5">CBS domain-containing protein</fullName>
    </submittedName>
</protein>
<dbReference type="EMBL" id="FODT01000002">
    <property type="protein sequence ID" value="SEO35471.1"/>
    <property type="molecule type" value="Genomic_DNA"/>
</dbReference>
<gene>
    <name evidence="5" type="ORF">SAMN05444123_102359</name>
</gene>
<feature type="domain" description="CBS" evidence="4">
    <location>
        <begin position="94"/>
        <end position="150"/>
    </location>
</feature>
<dbReference type="PANTHER" id="PTHR43080">
    <property type="entry name" value="CBS DOMAIN-CONTAINING PROTEIN CBSX3, MITOCHONDRIAL"/>
    <property type="match status" value="1"/>
</dbReference>
<dbReference type="InterPro" id="IPR046342">
    <property type="entry name" value="CBS_dom_sf"/>
</dbReference>
<dbReference type="Pfam" id="PF00571">
    <property type="entry name" value="CBS"/>
    <property type="match status" value="2"/>
</dbReference>
<proteinExistence type="predicted"/>
<dbReference type="RefSeq" id="WP_011501766.1">
    <property type="nucleotide sequence ID" value="NZ_FODT01000002.1"/>
</dbReference>
<reference evidence="6" key="1">
    <citation type="submission" date="2016-10" db="EMBL/GenBank/DDBJ databases">
        <authorList>
            <person name="Varghese N."/>
            <person name="Submissions S."/>
        </authorList>
    </citation>
    <scope>NUCLEOTIDE SEQUENCE [LARGE SCALE GENOMIC DNA]</scope>
    <source>
        <strain evidence="6">DSM 123</strain>
    </source>
</reference>
<name>A0A1H8P136_9BRAD</name>
<dbReference type="InterPro" id="IPR051257">
    <property type="entry name" value="Diverse_CBS-Domain"/>
</dbReference>
<feature type="domain" description="BON" evidence="3">
    <location>
        <begin position="156"/>
        <end position="223"/>
    </location>
</feature>
<evidence type="ECO:0000259" key="3">
    <source>
        <dbReference type="PROSITE" id="PS50914"/>
    </source>
</evidence>
<accession>A0A1H8P136</accession>
<evidence type="ECO:0000259" key="4">
    <source>
        <dbReference type="PROSITE" id="PS51371"/>
    </source>
</evidence>
<evidence type="ECO:0000313" key="6">
    <source>
        <dbReference type="Proteomes" id="UP000199615"/>
    </source>
</evidence>
<dbReference type="PIRSF" id="PIRSF036990">
    <property type="entry name" value="UCP036990_CBS_BON"/>
    <property type="match status" value="1"/>
</dbReference>
<dbReference type="PROSITE" id="PS50914">
    <property type="entry name" value="BON"/>
    <property type="match status" value="1"/>
</dbReference>